<feature type="transmembrane region" description="Helical" evidence="1">
    <location>
        <begin position="468"/>
        <end position="487"/>
    </location>
</feature>
<protein>
    <submittedName>
        <fullName evidence="2">Uncharacterized protein</fullName>
    </submittedName>
</protein>
<keyword evidence="1" id="KW-1133">Transmembrane helix</keyword>
<dbReference type="Proteomes" id="UP000319342">
    <property type="component" value="Chromosome"/>
</dbReference>
<evidence type="ECO:0000313" key="2">
    <source>
        <dbReference type="EMBL" id="QDU85237.1"/>
    </source>
</evidence>
<keyword evidence="1" id="KW-0812">Transmembrane</keyword>
<evidence type="ECO:0000313" key="3">
    <source>
        <dbReference type="Proteomes" id="UP000319342"/>
    </source>
</evidence>
<dbReference type="AlphaFoldDB" id="A0A518D195"/>
<feature type="transmembrane region" description="Helical" evidence="1">
    <location>
        <begin position="412"/>
        <end position="432"/>
    </location>
</feature>
<feature type="transmembrane region" description="Helical" evidence="1">
    <location>
        <begin position="230"/>
        <end position="250"/>
    </location>
</feature>
<feature type="transmembrane region" description="Helical" evidence="1">
    <location>
        <begin position="171"/>
        <end position="190"/>
    </location>
</feature>
<evidence type="ECO:0000256" key="1">
    <source>
        <dbReference type="SAM" id="Phobius"/>
    </source>
</evidence>
<gene>
    <name evidence="2" type="ORF">Pla163_23650</name>
</gene>
<sequence length="517" mass="54419">MNHVVNSASPNGAQLRLVRSPELEPVTAGLSASASASGWGVLLVATVGLVVLAAQRDFGAHGFWVPLVALALALLCLAPAACRLVGIGRDRPVPFLVLFGVIYAVYFALPALVADRVGMMSVDLGVPQLERALVASLVGLVCLFAGYGIFGQLDRGSAPARLAWDPARALTVAWILLPIGALCHVSTLLFELPGGLRQPVHLFAKGTAVALGILFVLARRGHLPRSTARLVFFVLAPLLMFSEVADAAIGQALRTGIFFLMLVWGTGGRVPMWLMLLGAFGAATLRGGAEEFRSLEQHHPHLVADAPLERAGQFVALSASRLVEDSGDSAASTLLDRVSQVALLGQVMELSPQAVPYWGGSTLATLPATVIPRALWPNKPTKELGQAFGHRYGLLAADDFKTSVNLPQLIELFANFGLAGIVLGMAFLGAVYRWLSDRLNRPGAGDGGVVLSALLFSTLAQIESDLSLVFGASLQIGILFFGVLWLARPRRSGGSVALARIDGTGRESATGAVLPSR</sequence>
<feature type="transmembrane region" description="Helical" evidence="1">
    <location>
        <begin position="132"/>
        <end position="150"/>
    </location>
</feature>
<dbReference type="EMBL" id="CP036290">
    <property type="protein sequence ID" value="QDU85237.1"/>
    <property type="molecule type" value="Genomic_DNA"/>
</dbReference>
<accession>A0A518D195</accession>
<keyword evidence="1" id="KW-0472">Membrane</keyword>
<feature type="transmembrane region" description="Helical" evidence="1">
    <location>
        <begin position="26"/>
        <end position="51"/>
    </location>
</feature>
<organism evidence="2 3">
    <name type="scientific">Rohdeia mirabilis</name>
    <dbReference type="NCBI Taxonomy" id="2528008"/>
    <lineage>
        <taxon>Bacteria</taxon>
        <taxon>Pseudomonadati</taxon>
        <taxon>Planctomycetota</taxon>
        <taxon>Planctomycetia</taxon>
        <taxon>Planctomycetia incertae sedis</taxon>
        <taxon>Rohdeia</taxon>
    </lineage>
</organism>
<keyword evidence="3" id="KW-1185">Reference proteome</keyword>
<reference evidence="2 3" key="1">
    <citation type="submission" date="2019-02" db="EMBL/GenBank/DDBJ databases">
        <title>Deep-cultivation of Planctomycetes and their phenomic and genomic characterization uncovers novel biology.</title>
        <authorList>
            <person name="Wiegand S."/>
            <person name="Jogler M."/>
            <person name="Boedeker C."/>
            <person name="Pinto D."/>
            <person name="Vollmers J."/>
            <person name="Rivas-Marin E."/>
            <person name="Kohn T."/>
            <person name="Peeters S.H."/>
            <person name="Heuer A."/>
            <person name="Rast P."/>
            <person name="Oberbeckmann S."/>
            <person name="Bunk B."/>
            <person name="Jeske O."/>
            <person name="Meyerdierks A."/>
            <person name="Storesund J.E."/>
            <person name="Kallscheuer N."/>
            <person name="Luecker S."/>
            <person name="Lage O.M."/>
            <person name="Pohl T."/>
            <person name="Merkel B.J."/>
            <person name="Hornburger P."/>
            <person name="Mueller R.-W."/>
            <person name="Bruemmer F."/>
            <person name="Labrenz M."/>
            <person name="Spormann A.M."/>
            <person name="Op den Camp H."/>
            <person name="Overmann J."/>
            <person name="Amann R."/>
            <person name="Jetten M.S.M."/>
            <person name="Mascher T."/>
            <person name="Medema M.H."/>
            <person name="Devos D.P."/>
            <person name="Kaster A.-K."/>
            <person name="Ovreas L."/>
            <person name="Rohde M."/>
            <person name="Galperin M.Y."/>
            <person name="Jogler C."/>
        </authorList>
    </citation>
    <scope>NUCLEOTIDE SEQUENCE [LARGE SCALE GENOMIC DNA]</scope>
    <source>
        <strain evidence="2 3">Pla163</strain>
    </source>
</reference>
<feature type="transmembrane region" description="Helical" evidence="1">
    <location>
        <begin position="93"/>
        <end position="112"/>
    </location>
</feature>
<name>A0A518D195_9BACT</name>
<proteinExistence type="predicted"/>
<feature type="transmembrane region" description="Helical" evidence="1">
    <location>
        <begin position="63"/>
        <end position="86"/>
    </location>
</feature>
<feature type="transmembrane region" description="Helical" evidence="1">
    <location>
        <begin position="202"/>
        <end position="218"/>
    </location>
</feature>